<evidence type="ECO:0000256" key="1">
    <source>
        <dbReference type="SAM" id="Phobius"/>
    </source>
</evidence>
<evidence type="ECO:0000313" key="3">
    <source>
        <dbReference type="Proteomes" id="UP000189674"/>
    </source>
</evidence>
<keyword evidence="1" id="KW-1133">Transmembrane helix</keyword>
<dbReference type="AlphaFoldDB" id="A0A1U9NH56"/>
<protein>
    <submittedName>
        <fullName evidence="2">Uncharacterized protein</fullName>
    </submittedName>
</protein>
<name>A0A1U9NH56_9BACT</name>
<dbReference type="RefSeq" id="WP_146659363.1">
    <property type="nucleotide sequence ID" value="NZ_CP019791.1"/>
</dbReference>
<dbReference type="EMBL" id="CP019791">
    <property type="protein sequence ID" value="AQT67261.1"/>
    <property type="molecule type" value="Genomic_DNA"/>
</dbReference>
<keyword evidence="3" id="KW-1185">Reference proteome</keyword>
<organism evidence="2 3">
    <name type="scientific">Anaerohalosphaera lusitana</name>
    <dbReference type="NCBI Taxonomy" id="1936003"/>
    <lineage>
        <taxon>Bacteria</taxon>
        <taxon>Pseudomonadati</taxon>
        <taxon>Planctomycetota</taxon>
        <taxon>Phycisphaerae</taxon>
        <taxon>Sedimentisphaerales</taxon>
        <taxon>Anaerohalosphaeraceae</taxon>
        <taxon>Anaerohalosphaera</taxon>
    </lineage>
</organism>
<proteinExistence type="predicted"/>
<keyword evidence="1" id="KW-0472">Membrane</keyword>
<dbReference type="Proteomes" id="UP000189674">
    <property type="component" value="Chromosome"/>
</dbReference>
<gene>
    <name evidence="2" type="ORF">STSP2_00404</name>
</gene>
<dbReference type="KEGG" id="alus:STSP2_00404"/>
<keyword evidence="1" id="KW-0812">Transmembrane</keyword>
<accession>A0A1U9NH56</accession>
<reference evidence="3" key="1">
    <citation type="submission" date="2017-02" db="EMBL/GenBank/DDBJ databases">
        <title>Comparative genomics and description of representatives of a novel lineage of planctomycetes thriving in anoxic sediments.</title>
        <authorList>
            <person name="Spring S."/>
            <person name="Bunk B."/>
            <person name="Sproer C."/>
        </authorList>
    </citation>
    <scope>NUCLEOTIDE SEQUENCE [LARGE SCALE GENOMIC DNA]</scope>
    <source>
        <strain evidence="3">ST-NAGAB-D1</strain>
    </source>
</reference>
<evidence type="ECO:0000313" key="2">
    <source>
        <dbReference type="EMBL" id="AQT67261.1"/>
    </source>
</evidence>
<sequence length="458" mass="50975">MFTDHGQKKTAVSQIAMLALFIIGLILASVVTVSTNKIRLTDPIPLFQSGLSVSLPKGRAWQSPYKWQFDPETNRFETLAGIRMGNKIDTMAHWTYALAAGDLSASQRLQNKLGPDPGNITEKGTITVGSLDFAWAQLSTSGRSPDTIIAAASLPSNRSLTLTIEAIAQPKVATDLFNKLIQSAKYTAPENVRQGEQFISQIRESGLHRLLLTDLGPSLDSIYRISQPEDAKLKNIRGFSVMSFDYESQQPTATVTGQGMMSISMEKGSLSEHHEFRFADSLESFSWRSQYQNGADRRPGQTALELKDFNQLTLTYLSGPRRLQGKQTELTLSPATLPELFLTSAARFLLDSQYDRIMLEILTTQGWIAPAQLSQIPPVELPTDDHPDISYGIAVDFTHGNGTPLRFYYNNDKDLILQQQLMPDTVTWIKADRKELLENVTPNQAETIRQILKPVTKI</sequence>
<feature type="transmembrane region" description="Helical" evidence="1">
    <location>
        <begin position="12"/>
        <end position="33"/>
    </location>
</feature>
<dbReference type="STRING" id="1936003.STSP2_00404"/>